<dbReference type="NCBIfam" id="NF037997">
    <property type="entry name" value="Na_Pi_symport"/>
    <property type="match status" value="2"/>
</dbReference>
<dbReference type="PANTHER" id="PTHR10010">
    <property type="entry name" value="SOLUTE CARRIER FAMILY 34 SODIUM PHOSPHATE , MEMBER 2-RELATED"/>
    <property type="match status" value="1"/>
</dbReference>
<feature type="transmembrane region" description="Helical" evidence="6">
    <location>
        <begin position="95"/>
        <end position="118"/>
    </location>
</feature>
<dbReference type="GO" id="GO:0005436">
    <property type="term" value="F:sodium:phosphate symporter activity"/>
    <property type="evidence" value="ECO:0007669"/>
    <property type="project" value="InterPro"/>
</dbReference>
<dbReference type="AlphaFoldDB" id="A0A1I1MU88"/>
<evidence type="ECO:0000256" key="1">
    <source>
        <dbReference type="ARBA" id="ARBA00004651"/>
    </source>
</evidence>
<dbReference type="GO" id="GO:0044341">
    <property type="term" value="P:sodium-dependent phosphate transport"/>
    <property type="evidence" value="ECO:0007669"/>
    <property type="project" value="InterPro"/>
</dbReference>
<dbReference type="Proteomes" id="UP000198862">
    <property type="component" value="Unassembled WGS sequence"/>
</dbReference>
<dbReference type="PANTHER" id="PTHR10010:SF46">
    <property type="entry name" value="SODIUM-DEPENDENT PHOSPHATE TRANSPORT PROTEIN 2B"/>
    <property type="match status" value="1"/>
</dbReference>
<evidence type="ECO:0000256" key="4">
    <source>
        <dbReference type="ARBA" id="ARBA00022989"/>
    </source>
</evidence>
<feature type="transmembrane region" description="Helical" evidence="6">
    <location>
        <begin position="208"/>
        <end position="229"/>
    </location>
</feature>
<proteinExistence type="predicted"/>
<accession>A0A1I1MU88</accession>
<name>A0A1I1MU88_9GAMM</name>
<keyword evidence="3 6" id="KW-0812">Transmembrane</keyword>
<feature type="transmembrane region" description="Helical" evidence="6">
    <location>
        <begin position="361"/>
        <end position="382"/>
    </location>
</feature>
<sequence length="383" mass="40147">MSNKTESTVEISIRKKIFNWAAVAFFVYLVLVAVSTVSSGFKLFSGGTAGAKEIFEFATNPFVALLLGALATALVQSSSTVTSVIVGLVAGGLPIGIAIPMVMGANIGTTITNTIVSIGHVRDKAEFKRAFSAATVHDFFNLIAVAIFLPLEIVFGFLQTIAQYCAHLFVGDTDLSIKSLNFIKPLTKPAVGFLKDILSFIPGSNMGLAMVVIGILIILVSVTSLGKVLRKVMVGRAKDILHNAIGRGPIAGITSGTVVTVMVQSSSTTTSLMIPLAGSGVFTTKQIYPFTLGANIGTTITALLAATAISGAASEVALTIALVHFLFNVFAVVVIFGLPFLRDLPIIAADKLARIGSENKFIALLYVIGGFFILPGIMMLAAR</sequence>
<evidence type="ECO:0000256" key="5">
    <source>
        <dbReference type="ARBA" id="ARBA00023136"/>
    </source>
</evidence>
<feature type="transmembrane region" description="Helical" evidence="6">
    <location>
        <begin position="139"/>
        <end position="162"/>
    </location>
</feature>
<protein>
    <submittedName>
        <fullName evidence="7">Solute carrier family 34 (Sodium-dependent phosphate cotransporter)</fullName>
    </submittedName>
</protein>
<evidence type="ECO:0000313" key="7">
    <source>
        <dbReference type="EMBL" id="SFC86143.1"/>
    </source>
</evidence>
<feature type="transmembrane region" description="Helical" evidence="6">
    <location>
        <begin position="316"/>
        <end position="341"/>
    </location>
</feature>
<feature type="transmembrane region" description="Helical" evidence="6">
    <location>
        <begin position="62"/>
        <end position="89"/>
    </location>
</feature>
<dbReference type="EMBL" id="FOLO01000020">
    <property type="protein sequence ID" value="SFC86143.1"/>
    <property type="molecule type" value="Genomic_DNA"/>
</dbReference>
<dbReference type="RefSeq" id="WP_091984851.1">
    <property type="nucleotide sequence ID" value="NZ_FOLO01000020.1"/>
</dbReference>
<dbReference type="GO" id="GO:0005886">
    <property type="term" value="C:plasma membrane"/>
    <property type="evidence" value="ECO:0007669"/>
    <property type="project" value="UniProtKB-SubCell"/>
</dbReference>
<keyword evidence="4 6" id="KW-1133">Transmembrane helix</keyword>
<reference evidence="7 8" key="1">
    <citation type="submission" date="2016-10" db="EMBL/GenBank/DDBJ databases">
        <authorList>
            <person name="de Groot N.N."/>
        </authorList>
    </citation>
    <scope>NUCLEOTIDE SEQUENCE [LARGE SCALE GENOMIC DNA]</scope>
    <source>
        <strain evidence="7 8">DSM 6059</strain>
    </source>
</reference>
<dbReference type="Pfam" id="PF02690">
    <property type="entry name" value="Na_Pi_cotrans"/>
    <property type="match status" value="2"/>
</dbReference>
<organism evidence="7 8">
    <name type="scientific">Pseudoalteromonas denitrificans DSM 6059</name>
    <dbReference type="NCBI Taxonomy" id="1123010"/>
    <lineage>
        <taxon>Bacteria</taxon>
        <taxon>Pseudomonadati</taxon>
        <taxon>Pseudomonadota</taxon>
        <taxon>Gammaproteobacteria</taxon>
        <taxon>Alteromonadales</taxon>
        <taxon>Pseudoalteromonadaceae</taxon>
        <taxon>Pseudoalteromonas</taxon>
    </lineage>
</organism>
<evidence type="ECO:0000313" key="8">
    <source>
        <dbReference type="Proteomes" id="UP000198862"/>
    </source>
</evidence>
<feature type="transmembrane region" description="Helical" evidence="6">
    <location>
        <begin position="287"/>
        <end position="309"/>
    </location>
</feature>
<evidence type="ECO:0000256" key="6">
    <source>
        <dbReference type="SAM" id="Phobius"/>
    </source>
</evidence>
<feature type="transmembrane region" description="Helical" evidence="6">
    <location>
        <begin position="20"/>
        <end position="41"/>
    </location>
</feature>
<evidence type="ECO:0000256" key="3">
    <source>
        <dbReference type="ARBA" id="ARBA00022692"/>
    </source>
</evidence>
<comment type="subcellular location">
    <subcellularLocation>
        <location evidence="1">Cell membrane</location>
        <topology evidence="1">Multi-pass membrane protein</topology>
    </subcellularLocation>
</comment>
<dbReference type="InterPro" id="IPR003841">
    <property type="entry name" value="Na/Pi_transpt"/>
</dbReference>
<dbReference type="OrthoDB" id="9763003at2"/>
<keyword evidence="2" id="KW-1003">Cell membrane</keyword>
<keyword evidence="8" id="KW-1185">Reference proteome</keyword>
<evidence type="ECO:0000256" key="2">
    <source>
        <dbReference type="ARBA" id="ARBA00022475"/>
    </source>
</evidence>
<gene>
    <name evidence="7" type="ORF">SAMN02745724_02743</name>
</gene>
<keyword evidence="5 6" id="KW-0472">Membrane</keyword>